<sequence>MKAVELAFHEFAANYLFDDHALKPFFACDSRVKDGDGSQVAEFEIGSERWVVKLYYQDSGIVHPGPENPQGTPFRINEIREFRFAVSRHPEEDPVGEQSFNAHLAPRWQGMEIENDQGKRSEYSVPEPITEAVNVKINGSNIDFRRYHELLCRAAESVGIHRRYFERPHQFSNVQDAERYVRLDSDRSGPIHARDGPIASMAHLLENDRDGYRKLVQNERDEKGRHLPGYYHTVTLGPRRVSEAFPSHTFPREVKHYYSREAAGMDDDETLANPKLGASYQVSRWDETIGVTDDDLEALITQLDETVCSVMADAGIPVHPADDDRGDGHGPFVSDAYFDPTEEQEVNVVSLDLTRIRETQESVVVKHLSDGLSPVEWEALETLVTDGGQVSPQDIAEEHGRHVDSVRRALKRIPELVESEYGSVSLRSNHVAEMVHDAVQEARDATRRAVEAGAKALEAAERGIDETTSALVAWCAKHGIDVDDRQEARVMFRLQGVENVEARLKEAYRLWTEAGKDPARFRSAQIDLGERGKSAAWRWL</sequence>
<dbReference type="STRING" id="1186196.SAMN04489841_3088"/>
<organism evidence="2 3">
    <name type="scientific">Natrinema salaciae</name>
    <dbReference type="NCBI Taxonomy" id="1186196"/>
    <lineage>
        <taxon>Archaea</taxon>
        <taxon>Methanobacteriati</taxon>
        <taxon>Methanobacteriota</taxon>
        <taxon>Stenosarchaea group</taxon>
        <taxon>Halobacteria</taxon>
        <taxon>Halobacteriales</taxon>
        <taxon>Natrialbaceae</taxon>
        <taxon>Natrinema</taxon>
    </lineage>
</organism>
<dbReference type="Proteomes" id="UP000199114">
    <property type="component" value="Unassembled WGS sequence"/>
</dbReference>
<dbReference type="AlphaFoldDB" id="A0A1H9LUQ0"/>
<gene>
    <name evidence="2" type="ORF">SAMN04489841_3088</name>
</gene>
<reference evidence="3" key="1">
    <citation type="submission" date="2016-10" db="EMBL/GenBank/DDBJ databases">
        <authorList>
            <person name="Varghese N."/>
            <person name="Submissions S."/>
        </authorList>
    </citation>
    <scope>NUCLEOTIDE SEQUENCE [LARGE SCALE GENOMIC DNA]</scope>
    <source>
        <strain evidence="3">DSM 25055</strain>
    </source>
</reference>
<name>A0A1H9LUQ0_9EURY</name>
<evidence type="ECO:0000259" key="1">
    <source>
        <dbReference type="Pfam" id="PF25227"/>
    </source>
</evidence>
<dbReference type="RefSeq" id="WP_090618700.1">
    <property type="nucleotide sequence ID" value="NZ_FOFD01000004.1"/>
</dbReference>
<evidence type="ECO:0000313" key="2">
    <source>
        <dbReference type="EMBL" id="SER14947.1"/>
    </source>
</evidence>
<evidence type="ECO:0000313" key="3">
    <source>
        <dbReference type="Proteomes" id="UP000199114"/>
    </source>
</evidence>
<accession>A0A1H9LUQ0</accession>
<proteinExistence type="predicted"/>
<protein>
    <recommendedName>
        <fullName evidence="1">DUF7845 domain-containing protein</fullName>
    </recommendedName>
</protein>
<dbReference type="Pfam" id="PF25227">
    <property type="entry name" value="DUF7845"/>
    <property type="match status" value="1"/>
</dbReference>
<dbReference type="InterPro" id="IPR057167">
    <property type="entry name" value="DUF7845"/>
</dbReference>
<feature type="domain" description="DUF7845" evidence="1">
    <location>
        <begin position="4"/>
        <end position="340"/>
    </location>
</feature>
<dbReference type="EMBL" id="FOFD01000004">
    <property type="protein sequence ID" value="SER14947.1"/>
    <property type="molecule type" value="Genomic_DNA"/>
</dbReference>
<dbReference type="OrthoDB" id="316855at2157"/>
<keyword evidence="3" id="KW-1185">Reference proteome</keyword>